<evidence type="ECO:0000313" key="2">
    <source>
        <dbReference type="Proteomes" id="UP001320148"/>
    </source>
</evidence>
<name>A0ABM7PG53_9BACT</name>
<organism evidence="1 2">
    <name type="scientific">Desulfoluna limicola</name>
    <dbReference type="NCBI Taxonomy" id="2810562"/>
    <lineage>
        <taxon>Bacteria</taxon>
        <taxon>Pseudomonadati</taxon>
        <taxon>Thermodesulfobacteriota</taxon>
        <taxon>Desulfobacteria</taxon>
        <taxon>Desulfobacterales</taxon>
        <taxon>Desulfolunaceae</taxon>
        <taxon>Desulfoluna</taxon>
    </lineage>
</organism>
<accession>A0ABM7PG53</accession>
<protein>
    <submittedName>
        <fullName evidence="1">Uncharacterized protein</fullName>
    </submittedName>
</protein>
<dbReference type="EMBL" id="AP024488">
    <property type="protein sequence ID" value="BCS96214.1"/>
    <property type="molecule type" value="Genomic_DNA"/>
</dbReference>
<sequence>MNSFDGSWLDVLSLFCNIKVISGATIKNKSIKPINIINKEKEYFSLNPSAAS</sequence>
<gene>
    <name evidence="1" type="ORF">DSLASN_18460</name>
</gene>
<evidence type="ECO:0000313" key="1">
    <source>
        <dbReference type="EMBL" id="BCS96214.1"/>
    </source>
</evidence>
<proteinExistence type="predicted"/>
<dbReference type="Proteomes" id="UP001320148">
    <property type="component" value="Chromosome"/>
</dbReference>
<reference evidence="1 2" key="1">
    <citation type="submission" date="2021-02" db="EMBL/GenBank/DDBJ databases">
        <title>Complete genome of Desulfoluna sp. strain ASN36.</title>
        <authorList>
            <person name="Takahashi A."/>
            <person name="Kojima H."/>
            <person name="Fukui M."/>
        </authorList>
    </citation>
    <scope>NUCLEOTIDE SEQUENCE [LARGE SCALE GENOMIC DNA]</scope>
    <source>
        <strain evidence="1 2">ASN36</strain>
    </source>
</reference>
<keyword evidence="2" id="KW-1185">Reference proteome</keyword>